<dbReference type="SUPFAM" id="SSF46785">
    <property type="entry name" value="Winged helix' DNA-binding domain"/>
    <property type="match status" value="1"/>
</dbReference>
<dbReference type="Pfam" id="PF12802">
    <property type="entry name" value="MarR_2"/>
    <property type="match status" value="1"/>
</dbReference>
<gene>
    <name evidence="2" type="ORF">ACFPQ6_01410</name>
</gene>
<feature type="domain" description="HTH marR-type" evidence="1">
    <location>
        <begin position="14"/>
        <end position="146"/>
    </location>
</feature>
<evidence type="ECO:0000313" key="2">
    <source>
        <dbReference type="EMBL" id="MFC5846954.1"/>
    </source>
</evidence>
<evidence type="ECO:0000313" key="3">
    <source>
        <dbReference type="Proteomes" id="UP001595979"/>
    </source>
</evidence>
<protein>
    <submittedName>
        <fullName evidence="2">MarR family winged helix-turn-helix transcriptional regulator</fullName>
    </submittedName>
</protein>
<comment type="caution">
    <text evidence="2">The sequence shown here is derived from an EMBL/GenBank/DDBJ whole genome shotgun (WGS) entry which is preliminary data.</text>
</comment>
<dbReference type="PANTHER" id="PTHR33164">
    <property type="entry name" value="TRANSCRIPTIONAL REGULATOR, MARR FAMILY"/>
    <property type="match status" value="1"/>
</dbReference>
<dbReference type="RefSeq" id="WP_380045648.1">
    <property type="nucleotide sequence ID" value="NZ_JBHSOH010000003.1"/>
</dbReference>
<dbReference type="InterPro" id="IPR039422">
    <property type="entry name" value="MarR/SlyA-like"/>
</dbReference>
<dbReference type="InterPro" id="IPR000835">
    <property type="entry name" value="HTH_MarR-typ"/>
</dbReference>
<reference evidence="3" key="1">
    <citation type="journal article" date="2019" name="Int. J. Syst. Evol. Microbiol.">
        <title>The Global Catalogue of Microorganisms (GCM) 10K type strain sequencing project: providing services to taxonomists for standard genome sequencing and annotation.</title>
        <authorList>
            <consortium name="The Broad Institute Genomics Platform"/>
            <consortium name="The Broad Institute Genome Sequencing Center for Infectious Disease"/>
            <person name="Wu L."/>
            <person name="Ma J."/>
        </authorList>
    </citation>
    <scope>NUCLEOTIDE SEQUENCE [LARGE SCALE GENOMIC DNA]</scope>
    <source>
        <strain evidence="3">CGMCC 1.15053</strain>
    </source>
</reference>
<dbReference type="PANTHER" id="PTHR33164:SF43">
    <property type="entry name" value="HTH-TYPE TRANSCRIPTIONAL REPRESSOR YETL"/>
    <property type="match status" value="1"/>
</dbReference>
<sequence>MTSSPPPIHDAEETSRFLQAMWHFNRALGQELQPLLQEAHDTDPRSFFILKTIEGGLTYPKVIAQELKLPPTLLSRYLDDLNKRGLLERHIDEQDSRRTRLSLTPAGATLLEQTQCTVHTHVARRLARLRPEQLRALNDALHTLNSGEEQV</sequence>
<accession>A0ABW1DGQ4</accession>
<dbReference type="SMART" id="SM00347">
    <property type="entry name" value="HTH_MARR"/>
    <property type="match status" value="1"/>
</dbReference>
<proteinExistence type="predicted"/>
<dbReference type="EMBL" id="JBHSOH010000003">
    <property type="protein sequence ID" value="MFC5846954.1"/>
    <property type="molecule type" value="Genomic_DNA"/>
</dbReference>
<dbReference type="InterPro" id="IPR036390">
    <property type="entry name" value="WH_DNA-bd_sf"/>
</dbReference>
<keyword evidence="3" id="KW-1185">Reference proteome</keyword>
<dbReference type="Gene3D" id="1.10.10.10">
    <property type="entry name" value="Winged helix-like DNA-binding domain superfamily/Winged helix DNA-binding domain"/>
    <property type="match status" value="1"/>
</dbReference>
<evidence type="ECO:0000259" key="1">
    <source>
        <dbReference type="PROSITE" id="PS50995"/>
    </source>
</evidence>
<dbReference type="PROSITE" id="PS50995">
    <property type="entry name" value="HTH_MARR_2"/>
    <property type="match status" value="1"/>
</dbReference>
<dbReference type="InterPro" id="IPR036388">
    <property type="entry name" value="WH-like_DNA-bd_sf"/>
</dbReference>
<name>A0ABW1DGQ4_9DEIO</name>
<organism evidence="2 3">
    <name type="scientific">Deinococcus petrolearius</name>
    <dbReference type="NCBI Taxonomy" id="1751295"/>
    <lineage>
        <taxon>Bacteria</taxon>
        <taxon>Thermotogati</taxon>
        <taxon>Deinococcota</taxon>
        <taxon>Deinococci</taxon>
        <taxon>Deinococcales</taxon>
        <taxon>Deinococcaceae</taxon>
        <taxon>Deinococcus</taxon>
    </lineage>
</organism>
<dbReference type="Proteomes" id="UP001595979">
    <property type="component" value="Unassembled WGS sequence"/>
</dbReference>